<dbReference type="InterPro" id="IPR013022">
    <property type="entry name" value="Xyl_isomerase-like_TIM-brl"/>
</dbReference>
<organism evidence="3 4">
    <name type="scientific">Arthrobacter ginkgonis</name>
    <dbReference type="NCBI Taxonomy" id="1630594"/>
    <lineage>
        <taxon>Bacteria</taxon>
        <taxon>Bacillati</taxon>
        <taxon>Actinomycetota</taxon>
        <taxon>Actinomycetes</taxon>
        <taxon>Micrococcales</taxon>
        <taxon>Micrococcaceae</taxon>
        <taxon>Arthrobacter</taxon>
    </lineage>
</organism>
<sequence length="355" mass="39256">MNRIGADVKFQDGANVLCDDPAATLGVLAELGFSGILVRTLDEAFPDLDAGRIREFAQEAAAREMFVQVGLGKVNPYMTAEQPRVRALGGGSHAAGMARMVELCAEHGWFEAWTALGGFKKYPGLFCFDRFRTDCTWEEQLDASANYLEVLAPMLRSHGVRLNIETHEEVTSHEILRLIDRIGEDVLGVCFDPANVVLRGETPAAASGRVAPFTHMTHLRDVHLVPTQQGISRFLAPLGTGAIDWSSVLDPLLAHRPGIDLCIEAVGATRAEMPLSPEDPLWRGAHPDLDEEELGVLRRWADDYPSQVVRRERPSVEELRLHRPAQAAQIEFLQTSLSNLRHELAQLQSTVNTKR</sequence>
<feature type="domain" description="Xylose isomerase-like TIM barrel" evidence="2">
    <location>
        <begin position="28"/>
        <end position="269"/>
    </location>
</feature>
<dbReference type="InterPro" id="IPR036237">
    <property type="entry name" value="Xyl_isomerase-like_sf"/>
</dbReference>
<evidence type="ECO:0000313" key="3">
    <source>
        <dbReference type="EMBL" id="GAA3696015.1"/>
    </source>
</evidence>
<dbReference type="PANTHER" id="PTHR12110">
    <property type="entry name" value="HYDROXYPYRUVATE ISOMERASE"/>
    <property type="match status" value="1"/>
</dbReference>
<evidence type="ECO:0000256" key="1">
    <source>
        <dbReference type="ARBA" id="ARBA00023277"/>
    </source>
</evidence>
<name>A0ABP7CWJ3_9MICC</name>
<reference evidence="4" key="1">
    <citation type="journal article" date="2019" name="Int. J. Syst. Evol. Microbiol.">
        <title>The Global Catalogue of Microorganisms (GCM) 10K type strain sequencing project: providing services to taxonomists for standard genome sequencing and annotation.</title>
        <authorList>
            <consortium name="The Broad Institute Genomics Platform"/>
            <consortium name="The Broad Institute Genome Sequencing Center for Infectious Disease"/>
            <person name="Wu L."/>
            <person name="Ma J."/>
        </authorList>
    </citation>
    <scope>NUCLEOTIDE SEQUENCE [LARGE SCALE GENOMIC DNA]</scope>
    <source>
        <strain evidence="4">JCM 30742</strain>
    </source>
</reference>
<evidence type="ECO:0000313" key="4">
    <source>
        <dbReference type="Proteomes" id="UP001500752"/>
    </source>
</evidence>
<protein>
    <submittedName>
        <fullName evidence="3">Sugar phosphate isomerase/epimerase</fullName>
    </submittedName>
</protein>
<comment type="caution">
    <text evidence="3">The sequence shown here is derived from an EMBL/GenBank/DDBJ whole genome shotgun (WGS) entry which is preliminary data.</text>
</comment>
<dbReference type="EMBL" id="BAABEO010000024">
    <property type="protein sequence ID" value="GAA3696015.1"/>
    <property type="molecule type" value="Genomic_DNA"/>
</dbReference>
<dbReference type="Proteomes" id="UP001500752">
    <property type="component" value="Unassembled WGS sequence"/>
</dbReference>
<dbReference type="SUPFAM" id="SSF51658">
    <property type="entry name" value="Xylose isomerase-like"/>
    <property type="match status" value="1"/>
</dbReference>
<dbReference type="PANTHER" id="PTHR12110:SF53">
    <property type="entry name" value="BLR5974 PROTEIN"/>
    <property type="match status" value="1"/>
</dbReference>
<dbReference type="RefSeq" id="WP_345153038.1">
    <property type="nucleotide sequence ID" value="NZ_BAABEO010000024.1"/>
</dbReference>
<gene>
    <name evidence="3" type="ORF">GCM10023081_36450</name>
</gene>
<keyword evidence="3" id="KW-0413">Isomerase</keyword>
<keyword evidence="1" id="KW-0119">Carbohydrate metabolism</keyword>
<dbReference type="Pfam" id="PF01261">
    <property type="entry name" value="AP_endonuc_2"/>
    <property type="match status" value="1"/>
</dbReference>
<accession>A0ABP7CWJ3</accession>
<evidence type="ECO:0000259" key="2">
    <source>
        <dbReference type="Pfam" id="PF01261"/>
    </source>
</evidence>
<proteinExistence type="predicted"/>
<keyword evidence="4" id="KW-1185">Reference proteome</keyword>
<dbReference type="GO" id="GO:0016853">
    <property type="term" value="F:isomerase activity"/>
    <property type="evidence" value="ECO:0007669"/>
    <property type="project" value="UniProtKB-KW"/>
</dbReference>
<dbReference type="Gene3D" id="3.20.20.150">
    <property type="entry name" value="Divalent-metal-dependent TIM barrel enzymes"/>
    <property type="match status" value="1"/>
</dbReference>
<dbReference type="InterPro" id="IPR050312">
    <property type="entry name" value="IolE/XylAMocC-like"/>
</dbReference>